<feature type="domain" description="Dystroglycan-type cadherin-like" evidence="1">
    <location>
        <begin position="208"/>
        <end position="291"/>
    </location>
</feature>
<feature type="domain" description="Dystroglycan-type cadherin-like" evidence="1">
    <location>
        <begin position="118"/>
        <end position="207"/>
    </location>
</feature>
<dbReference type="Gene3D" id="2.60.40.3440">
    <property type="match status" value="1"/>
</dbReference>
<dbReference type="PANTHER" id="PTHR34720:SF9">
    <property type="entry name" value="BLR4714 PROTEIN"/>
    <property type="match status" value="1"/>
</dbReference>
<dbReference type="InterPro" id="IPR013783">
    <property type="entry name" value="Ig-like_fold"/>
</dbReference>
<dbReference type="NCBIfam" id="NF012211">
    <property type="entry name" value="tand_rpt_95"/>
    <property type="match status" value="4"/>
</dbReference>
<name>A0A382H0Z4_9ZZZZ</name>
<dbReference type="Pfam" id="PF17963">
    <property type="entry name" value="Big_9"/>
    <property type="match status" value="4"/>
</dbReference>
<dbReference type="SMART" id="SM00736">
    <property type="entry name" value="CADG"/>
    <property type="match status" value="3"/>
</dbReference>
<sequence length="415" mass="41191">VTVSASDVVSRLSVQDSFDVTVTPVNDAPVADATSAAGDEDSNISIDLSGSDIDGDALTFSLGSGASNGSVDVSGSTATYTPNSDFNGSDSFTFIASDGELSSEATVDVIINPVNDAPTLDDLADASVAEDTDFTLELSGADVDGDALTFLASVDANGSVAVDGSTLTVSPASDYNGDITVSVIASDGQASGSGSFTLTVTPVNDAPVIGTLDNQSIDEDGSLTLDLSGSDVDGDALTFSASNGSVDGTTLTITPPADYNGSEDVTVVVTDGDLSDSTTFTLTVNPVNDAPTLDDLADASVAEDTDFTLELSGADVDGDALTFLASVDANGSVAVDGSTLTVSPASDYNGDITVSVIASDGQASGSGSFTLTVTPVNDAPVIGTLDNQSIDEDGSLTLDLSGSDVDGDALTFSAS</sequence>
<proteinExistence type="predicted"/>
<feature type="non-terminal residue" evidence="2">
    <location>
        <position position="415"/>
    </location>
</feature>
<dbReference type="InterPro" id="IPR006644">
    <property type="entry name" value="Cadg"/>
</dbReference>
<dbReference type="Gene3D" id="2.60.40.10">
    <property type="entry name" value="Immunoglobulins"/>
    <property type="match status" value="3"/>
</dbReference>
<feature type="non-terminal residue" evidence="2">
    <location>
        <position position="1"/>
    </location>
</feature>
<dbReference type="SUPFAM" id="SSF49313">
    <property type="entry name" value="Cadherin-like"/>
    <property type="match status" value="3"/>
</dbReference>
<accession>A0A382H0Z4</accession>
<evidence type="ECO:0000313" key="2">
    <source>
        <dbReference type="EMBL" id="SVB80121.1"/>
    </source>
</evidence>
<dbReference type="GO" id="GO:0005509">
    <property type="term" value="F:calcium ion binding"/>
    <property type="evidence" value="ECO:0007669"/>
    <property type="project" value="InterPro"/>
</dbReference>
<dbReference type="GO" id="GO:0016020">
    <property type="term" value="C:membrane"/>
    <property type="evidence" value="ECO:0007669"/>
    <property type="project" value="InterPro"/>
</dbReference>
<dbReference type="PANTHER" id="PTHR34720">
    <property type="entry name" value="MICROCYSTIN DEPENDENT PROTEIN"/>
    <property type="match status" value="1"/>
</dbReference>
<feature type="domain" description="Dystroglycan-type cadherin-like" evidence="1">
    <location>
        <begin position="292"/>
        <end position="380"/>
    </location>
</feature>
<dbReference type="InterPro" id="IPR015919">
    <property type="entry name" value="Cadherin-like_sf"/>
</dbReference>
<gene>
    <name evidence="2" type="ORF">METZ01_LOCUS232975</name>
</gene>
<dbReference type="AlphaFoldDB" id="A0A382H0Z4"/>
<organism evidence="2">
    <name type="scientific">marine metagenome</name>
    <dbReference type="NCBI Taxonomy" id="408172"/>
    <lineage>
        <taxon>unclassified sequences</taxon>
        <taxon>metagenomes</taxon>
        <taxon>ecological metagenomes</taxon>
    </lineage>
</organism>
<protein>
    <recommendedName>
        <fullName evidence="1">Dystroglycan-type cadherin-like domain-containing protein</fullName>
    </recommendedName>
</protein>
<dbReference type="EMBL" id="UINC01058167">
    <property type="protein sequence ID" value="SVB80121.1"/>
    <property type="molecule type" value="Genomic_DNA"/>
</dbReference>
<reference evidence="2" key="1">
    <citation type="submission" date="2018-05" db="EMBL/GenBank/DDBJ databases">
        <authorList>
            <person name="Lanie J.A."/>
            <person name="Ng W.-L."/>
            <person name="Kazmierczak K.M."/>
            <person name="Andrzejewski T.M."/>
            <person name="Davidsen T.M."/>
            <person name="Wayne K.J."/>
            <person name="Tettelin H."/>
            <person name="Glass J.I."/>
            <person name="Rusch D."/>
            <person name="Podicherti R."/>
            <person name="Tsui H.-C.T."/>
            <person name="Winkler M.E."/>
        </authorList>
    </citation>
    <scope>NUCLEOTIDE SEQUENCE</scope>
</reference>
<evidence type="ECO:0000259" key="1">
    <source>
        <dbReference type="SMART" id="SM00736"/>
    </source>
</evidence>